<accession>A0ABP3Z7W7</accession>
<organism evidence="2 3">
    <name type="scientific">Streptomyces thermoalcalitolerans</name>
    <dbReference type="NCBI Taxonomy" id="65605"/>
    <lineage>
        <taxon>Bacteria</taxon>
        <taxon>Bacillati</taxon>
        <taxon>Actinomycetota</taxon>
        <taxon>Actinomycetes</taxon>
        <taxon>Kitasatosporales</taxon>
        <taxon>Streptomycetaceae</taxon>
        <taxon>Streptomyces</taxon>
    </lineage>
</organism>
<dbReference type="EMBL" id="BAAAHG010000021">
    <property type="protein sequence ID" value="GAA0914906.1"/>
    <property type="molecule type" value="Genomic_DNA"/>
</dbReference>
<sequence>MRLRVAAFARFEYSGQTYVSGDLLDVPDDAALGWLRSGLVVPADDSWPDGVFIDAASAAQPAQAPRPGPRQPEEPAEEPEGSAEGQPCGTCDPPARKTGKTLSTCPTPGCPCLTTGGKCKGCRQAHDRRRNKRADRRAYQAKDWQQTRRAYLREHPLCECEDCAEIPEPLRPAAQVVDHIGSRAAGSPWP</sequence>
<evidence type="ECO:0000256" key="1">
    <source>
        <dbReference type="SAM" id="MobiDB-lite"/>
    </source>
</evidence>
<comment type="caution">
    <text evidence="2">The sequence shown here is derived from an EMBL/GenBank/DDBJ whole genome shotgun (WGS) entry which is preliminary data.</text>
</comment>
<reference evidence="3" key="1">
    <citation type="journal article" date="2019" name="Int. J. Syst. Evol. Microbiol.">
        <title>The Global Catalogue of Microorganisms (GCM) 10K type strain sequencing project: providing services to taxonomists for standard genome sequencing and annotation.</title>
        <authorList>
            <consortium name="The Broad Institute Genomics Platform"/>
            <consortium name="The Broad Institute Genome Sequencing Center for Infectious Disease"/>
            <person name="Wu L."/>
            <person name="Ma J."/>
        </authorList>
    </citation>
    <scope>NUCLEOTIDE SEQUENCE [LARGE SCALE GENOMIC DNA]</scope>
    <source>
        <strain evidence="3">JCM 10673</strain>
    </source>
</reference>
<dbReference type="Proteomes" id="UP001501005">
    <property type="component" value="Unassembled WGS sequence"/>
</dbReference>
<keyword evidence="3" id="KW-1185">Reference proteome</keyword>
<feature type="region of interest" description="Disordered" evidence="1">
    <location>
        <begin position="59"/>
        <end position="104"/>
    </location>
</feature>
<evidence type="ECO:0008006" key="4">
    <source>
        <dbReference type="Google" id="ProtNLM"/>
    </source>
</evidence>
<evidence type="ECO:0000313" key="2">
    <source>
        <dbReference type="EMBL" id="GAA0914906.1"/>
    </source>
</evidence>
<protein>
    <recommendedName>
        <fullName evidence="4">HNH endonuclease</fullName>
    </recommendedName>
</protein>
<name>A0ABP3Z7W7_9ACTN</name>
<gene>
    <name evidence="2" type="ORF">GCM10009549_29870</name>
</gene>
<evidence type="ECO:0000313" key="3">
    <source>
        <dbReference type="Proteomes" id="UP001501005"/>
    </source>
</evidence>
<proteinExistence type="predicted"/>